<evidence type="ECO:0000256" key="1">
    <source>
        <dbReference type="ARBA" id="ARBA00022723"/>
    </source>
</evidence>
<comment type="subcellular location">
    <subcellularLocation>
        <location evidence="7">Cytoplasm</location>
    </subcellularLocation>
</comment>
<evidence type="ECO:0000256" key="2">
    <source>
        <dbReference type="ARBA" id="ARBA00022741"/>
    </source>
</evidence>
<dbReference type="NCBIfam" id="TIGR00483">
    <property type="entry name" value="EF-1_alpha"/>
    <property type="match status" value="1"/>
</dbReference>
<dbReference type="Gene3D" id="3.40.50.300">
    <property type="entry name" value="P-loop containing nucleotide triphosphate hydrolases"/>
    <property type="match status" value="1"/>
</dbReference>
<dbReference type="InterPro" id="IPR004539">
    <property type="entry name" value="Transl_elong_EF1A_euk/arc"/>
</dbReference>
<dbReference type="InterPro" id="IPR027417">
    <property type="entry name" value="P-loop_NTPase"/>
</dbReference>
<sequence>MARDKPHLNLIVVGHVDNGKSTLVARLMVSLNLVDQKELEEVKNLAKEYGKETDYLAYLLDKSIEERKRGLTIDIAAKKIPTKKYIITILDAPGHRDFIKNMITGSAQSDAAIVAISAVNGEAETALGPDGQGREHLLLLRTLGIPQVIIAITKIDTVNYDQKRYEQIKNMVLQLAKQIGYQEKQIKAIVPVAAYNADENVTQKSPKLSWYNGPTLLEALDQLDEPPRLIDKPLRLPISEVYNIKGVGLVPAGKVESGKLKPGDKVVFLPSKKPSGVTGEVKSVEMHHEKLDEALPGDNIGFNVKGPEAADIGRGDVVGKIGEALPKLAEEFTARVFILQHPSAIAVGYTPVVHIHTAAVSCKVAEIQSRLDPKTGQEAEKNPQYIKTGDAAIIKFVPTKPLVVEKFQEYPGTSLGRFALRDMNKTVGVGQVLDVKERKIELK</sequence>
<evidence type="ECO:0000256" key="6">
    <source>
        <dbReference type="ARBA" id="ARBA00023134"/>
    </source>
</evidence>
<comment type="catalytic activity">
    <reaction evidence="7">
        <text>GTP + H2O = GDP + phosphate + H(+)</text>
        <dbReference type="Rhea" id="RHEA:19669"/>
        <dbReference type="ChEBI" id="CHEBI:15377"/>
        <dbReference type="ChEBI" id="CHEBI:15378"/>
        <dbReference type="ChEBI" id="CHEBI:37565"/>
        <dbReference type="ChEBI" id="CHEBI:43474"/>
        <dbReference type="ChEBI" id="CHEBI:58189"/>
        <dbReference type="EC" id="3.6.5.3"/>
    </reaction>
</comment>
<keyword evidence="7" id="KW-0378">Hydrolase</keyword>
<evidence type="ECO:0000256" key="3">
    <source>
        <dbReference type="ARBA" id="ARBA00022768"/>
    </source>
</evidence>
<dbReference type="GO" id="GO:0003746">
    <property type="term" value="F:translation elongation factor activity"/>
    <property type="evidence" value="ECO:0007669"/>
    <property type="project" value="UniProtKB-UniRule"/>
</dbReference>
<gene>
    <name evidence="7" type="primary">tuf</name>
    <name evidence="9" type="ORF">MJ1_0018</name>
</gene>
<dbReference type="Gene3D" id="2.40.30.10">
    <property type="entry name" value="Translation factors"/>
    <property type="match status" value="2"/>
</dbReference>
<keyword evidence="7" id="KW-0963">Cytoplasm</keyword>
<evidence type="ECO:0000313" key="10">
    <source>
        <dbReference type="Proteomes" id="UP001055553"/>
    </source>
</evidence>
<feature type="binding site" evidence="7">
    <location>
        <position position="21"/>
    </location>
    <ligand>
        <name>Mg(2+)</name>
        <dbReference type="ChEBI" id="CHEBI:18420"/>
    </ligand>
</feature>
<dbReference type="InterPro" id="IPR050100">
    <property type="entry name" value="TRAFAC_GTPase_members"/>
</dbReference>
<protein>
    <recommendedName>
        <fullName evidence="7">Elongation factor 1-alpha</fullName>
        <shortName evidence="7">EF-1-alpha</shortName>
        <ecNumber evidence="7">3.6.5.3</ecNumber>
    </recommendedName>
    <alternativeName>
        <fullName evidence="7">Elongation factor Tu</fullName>
        <shortName evidence="7">EF-Tu</shortName>
    </alternativeName>
</protein>
<dbReference type="GO" id="GO:0005525">
    <property type="term" value="F:GTP binding"/>
    <property type="evidence" value="ECO:0007669"/>
    <property type="project" value="UniProtKB-UniRule"/>
</dbReference>
<dbReference type="GO" id="GO:0000287">
    <property type="term" value="F:magnesium ion binding"/>
    <property type="evidence" value="ECO:0007669"/>
    <property type="project" value="UniProtKB-UniRule"/>
</dbReference>
<dbReference type="InterPro" id="IPR054696">
    <property type="entry name" value="GTP-eEF1A_C"/>
</dbReference>
<dbReference type="CDD" id="cd03693">
    <property type="entry name" value="EF1_alpha_II"/>
    <property type="match status" value="1"/>
</dbReference>
<dbReference type="PRINTS" id="PR00315">
    <property type="entry name" value="ELONGATNFCT"/>
</dbReference>
<dbReference type="GO" id="GO:0003924">
    <property type="term" value="F:GTPase activity"/>
    <property type="evidence" value="ECO:0007669"/>
    <property type="project" value="UniProtKB-UniRule"/>
</dbReference>
<reference evidence="10" key="1">
    <citation type="journal article" date="2022" name="Int. J. Syst. Evol. Microbiol.">
        <title>Nanobdella aerobiophila gen. nov., sp. nov., a thermoacidophilic, obligate ectosymbiotic archaeon, and proposal of Nanobdellaceae fam. nov., Nanobdellales ord. nov. and Nanobdellia class. nov.</title>
        <authorList>
            <person name="Kato S."/>
            <person name="Ogasawara A."/>
            <person name="Itoh T."/>
            <person name="Sakai H.D."/>
            <person name="Shimizu M."/>
            <person name="Yuki M."/>
            <person name="Kaneko M."/>
            <person name="Takashina T."/>
            <person name="Ohkuma M."/>
        </authorList>
    </citation>
    <scope>NUCLEOTIDE SEQUENCE [LARGE SCALE GENOMIC DNA]</scope>
    <source>
        <strain evidence="10">MJ1</strain>
    </source>
</reference>
<dbReference type="GeneID" id="74567970"/>
<organism evidence="9 10">
    <name type="scientific">Nanobdella aerobiophila</name>
    <dbReference type="NCBI Taxonomy" id="2586965"/>
    <lineage>
        <taxon>Archaea</taxon>
        <taxon>Nanobdellota</taxon>
        <taxon>Nanobdellia</taxon>
        <taxon>Nanobdellales</taxon>
        <taxon>Nanobdellaceae</taxon>
        <taxon>Nanobdella</taxon>
    </lineage>
</organism>
<dbReference type="KEGG" id="naer:MJ1_0018"/>
<dbReference type="RefSeq" id="WP_258393241.1">
    <property type="nucleotide sequence ID" value="NZ_AP019769.1"/>
</dbReference>
<keyword evidence="4 7" id="KW-0460">Magnesium</keyword>
<comment type="similarity">
    <text evidence="7">Belongs to the TRAFAC class translation factor GTPase superfamily. Classic translation factor GTPase family. EF-Tu/EF-1A subfamily.</text>
</comment>
<feature type="binding site" evidence="7">
    <location>
        <begin position="91"/>
        <end position="95"/>
    </location>
    <ligand>
        <name>GTP</name>
        <dbReference type="ChEBI" id="CHEBI:37565"/>
    </ligand>
</feature>
<dbReference type="Pfam" id="PF03144">
    <property type="entry name" value="GTP_EFTU_D2"/>
    <property type="match status" value="1"/>
</dbReference>
<evidence type="ECO:0000256" key="5">
    <source>
        <dbReference type="ARBA" id="ARBA00022917"/>
    </source>
</evidence>
<accession>A0A915SZE6</accession>
<dbReference type="PROSITE" id="PS51722">
    <property type="entry name" value="G_TR_2"/>
    <property type="match status" value="1"/>
</dbReference>
<dbReference type="FunFam" id="2.40.30.10:FF:000005">
    <property type="entry name" value="Elongation factor 1-alpha"/>
    <property type="match status" value="1"/>
</dbReference>
<dbReference type="Proteomes" id="UP001055553">
    <property type="component" value="Chromosome"/>
</dbReference>
<dbReference type="AlphaFoldDB" id="A0A915SZE6"/>
<dbReference type="InterPro" id="IPR004161">
    <property type="entry name" value="EFTu-like_2"/>
</dbReference>
<dbReference type="GO" id="GO:0005737">
    <property type="term" value="C:cytoplasm"/>
    <property type="evidence" value="ECO:0007669"/>
    <property type="project" value="UniProtKB-SubCell"/>
</dbReference>
<dbReference type="InterPro" id="IPR000795">
    <property type="entry name" value="T_Tr_GTP-bd_dom"/>
</dbReference>
<keyword evidence="2 7" id="KW-0547">Nucleotide-binding</keyword>
<feature type="domain" description="Tr-type G" evidence="8">
    <location>
        <begin position="5"/>
        <end position="228"/>
    </location>
</feature>
<dbReference type="Pfam" id="PF22594">
    <property type="entry name" value="GTP-eEF1A_C"/>
    <property type="match status" value="1"/>
</dbReference>
<keyword evidence="1 7" id="KW-0479">Metal-binding</keyword>
<comment type="function">
    <text evidence="7">GTP hydrolase that promotes the GTP-dependent binding of aminoacyl-tRNA to the A-site of ribosomes during protein biosynthesis.</text>
</comment>
<evidence type="ECO:0000313" key="9">
    <source>
        <dbReference type="EMBL" id="BBL45199.1"/>
    </source>
</evidence>
<feature type="binding site" evidence="7">
    <location>
        <begin position="14"/>
        <end position="21"/>
    </location>
    <ligand>
        <name>GTP</name>
        <dbReference type="ChEBI" id="CHEBI:37565"/>
    </ligand>
</feature>
<dbReference type="InterPro" id="IPR009000">
    <property type="entry name" value="Transl_B-barrel_sf"/>
</dbReference>
<dbReference type="SUPFAM" id="SSF52540">
    <property type="entry name" value="P-loop containing nucleoside triphosphate hydrolases"/>
    <property type="match status" value="1"/>
</dbReference>
<dbReference type="EC" id="3.6.5.3" evidence="7"/>
<dbReference type="InterPro" id="IPR009001">
    <property type="entry name" value="Transl_elong_EF1A/Init_IF2_C"/>
</dbReference>
<dbReference type="CDD" id="cd03705">
    <property type="entry name" value="EF1_alpha_III"/>
    <property type="match status" value="1"/>
</dbReference>
<dbReference type="EMBL" id="AP019769">
    <property type="protein sequence ID" value="BBL45199.1"/>
    <property type="molecule type" value="Genomic_DNA"/>
</dbReference>
<keyword evidence="10" id="KW-1185">Reference proteome</keyword>
<dbReference type="NCBIfam" id="NF008969">
    <property type="entry name" value="PRK12317.1"/>
    <property type="match status" value="1"/>
</dbReference>
<evidence type="ECO:0000256" key="4">
    <source>
        <dbReference type="ARBA" id="ARBA00022842"/>
    </source>
</evidence>
<name>A0A915SZE6_9ARCH</name>
<keyword evidence="3 7" id="KW-0251">Elongation factor</keyword>
<dbReference type="SUPFAM" id="SSF50447">
    <property type="entry name" value="Translation proteins"/>
    <property type="match status" value="1"/>
</dbReference>
<evidence type="ECO:0000259" key="8">
    <source>
        <dbReference type="PROSITE" id="PS51722"/>
    </source>
</evidence>
<proteinExistence type="inferred from homology"/>
<dbReference type="PANTHER" id="PTHR23115">
    <property type="entry name" value="TRANSLATION FACTOR"/>
    <property type="match status" value="1"/>
</dbReference>
<dbReference type="HAMAP" id="MF_00118_A">
    <property type="entry name" value="EF_Tu_A"/>
    <property type="match status" value="1"/>
</dbReference>
<comment type="caution">
    <text evidence="7">Lacks conserved residue(s) required for the propagation of feature annotation.</text>
</comment>
<dbReference type="SUPFAM" id="SSF50465">
    <property type="entry name" value="EF-Tu/eEF-1alpha/eIF2-gamma C-terminal domain"/>
    <property type="match status" value="1"/>
</dbReference>
<keyword evidence="6 7" id="KW-0342">GTP-binding</keyword>
<dbReference type="Pfam" id="PF00009">
    <property type="entry name" value="GTP_EFTU"/>
    <property type="match status" value="1"/>
</dbReference>
<keyword evidence="5 7" id="KW-0648">Protein biosynthesis</keyword>
<evidence type="ECO:0000256" key="7">
    <source>
        <dbReference type="HAMAP-Rule" id="MF_00118"/>
    </source>
</evidence>
<dbReference type="FunFam" id="2.40.30.10:FF:000115">
    <property type="entry name" value="Eukaryotic translation elongation factor 1 alpha"/>
    <property type="match status" value="1"/>
</dbReference>